<evidence type="ECO:0000256" key="4">
    <source>
        <dbReference type="ARBA" id="ARBA00022989"/>
    </source>
</evidence>
<feature type="transmembrane region" description="Helical" evidence="6">
    <location>
        <begin position="327"/>
        <end position="348"/>
    </location>
</feature>
<organism evidence="7 8">
    <name type="scientific">Sphingosinicella xenopeptidilytica</name>
    <dbReference type="NCBI Taxonomy" id="364098"/>
    <lineage>
        <taxon>Bacteria</taxon>
        <taxon>Pseudomonadati</taxon>
        <taxon>Pseudomonadota</taxon>
        <taxon>Alphaproteobacteria</taxon>
        <taxon>Sphingomonadales</taxon>
        <taxon>Sphingosinicellaceae</taxon>
        <taxon>Sphingosinicella</taxon>
    </lineage>
</organism>
<sequence>MPTGEASGISADQRVHGFRILMILMSSLVTLPAFVMGAQFAGQMPLADTIAACFLGGGLLAVVAAFASVAGARSGLSSYELVLQAFGTTGGKVVNSVLGFVMLGWFGVILMMFGDAAVAALAKTGTDVPHMGILLAGAVLMIATTAIGFRALDIFSQILTPFKVGLLVWTVVAAIIAYGWPEMRGPSGGAALTVGQGGSMLAGGVIVGALLTPDICRFARNGTHAAASAAVGFGVGLPLVLIAAAIPALLTGEADLVKIMLGLGLGMFAILIVIAAAWLNNTYNLYATSLVFQTLMPRVSRSWLTVFAGVVGTVAGLAGLASYLVPFLHVLSVAIPPIGGVYIVHAYLSPSRIENVLPTWRPAAFLCWLAGVLVAAVQAPLGFELSGVSALDSLCVSALIYFAIKRRPFSLKRYVHRRLS</sequence>
<keyword evidence="5 6" id="KW-0472">Membrane</keyword>
<dbReference type="PANTHER" id="PTHR30569:SF0">
    <property type="entry name" value="CYTOSINE PERMEASE"/>
    <property type="match status" value="1"/>
</dbReference>
<dbReference type="Proteomes" id="UP001597124">
    <property type="component" value="Unassembled WGS sequence"/>
</dbReference>
<evidence type="ECO:0000256" key="3">
    <source>
        <dbReference type="ARBA" id="ARBA00022692"/>
    </source>
</evidence>
<evidence type="ECO:0000256" key="5">
    <source>
        <dbReference type="ARBA" id="ARBA00023136"/>
    </source>
</evidence>
<feature type="transmembrane region" description="Helical" evidence="6">
    <location>
        <begin position="385"/>
        <end position="404"/>
    </location>
</feature>
<dbReference type="InterPro" id="IPR001248">
    <property type="entry name" value="Pur-cyt_permease"/>
</dbReference>
<dbReference type="Pfam" id="PF02133">
    <property type="entry name" value="Transp_cyt_pur"/>
    <property type="match status" value="1"/>
</dbReference>
<keyword evidence="3 6" id="KW-0812">Transmembrane</keyword>
<dbReference type="Gene3D" id="1.10.4160.10">
    <property type="entry name" value="Hydantoin permease"/>
    <property type="match status" value="1"/>
</dbReference>
<evidence type="ECO:0000256" key="2">
    <source>
        <dbReference type="ARBA" id="ARBA00008974"/>
    </source>
</evidence>
<dbReference type="RefSeq" id="WP_381486081.1">
    <property type="nucleotide sequence ID" value="NZ_JBHTIK010000002.1"/>
</dbReference>
<reference evidence="8" key="1">
    <citation type="journal article" date="2019" name="Int. J. Syst. Evol. Microbiol.">
        <title>The Global Catalogue of Microorganisms (GCM) 10K type strain sequencing project: providing services to taxonomists for standard genome sequencing and annotation.</title>
        <authorList>
            <consortium name="The Broad Institute Genomics Platform"/>
            <consortium name="The Broad Institute Genome Sequencing Center for Infectious Disease"/>
            <person name="Wu L."/>
            <person name="Ma J."/>
        </authorList>
    </citation>
    <scope>NUCLEOTIDE SEQUENCE [LARGE SCALE GENOMIC DNA]</scope>
    <source>
        <strain evidence="8">CCUG 52537</strain>
    </source>
</reference>
<keyword evidence="8" id="KW-1185">Reference proteome</keyword>
<protein>
    <submittedName>
        <fullName evidence="7">Cytosine permease</fullName>
    </submittedName>
</protein>
<comment type="caution">
    <text evidence="7">The sequence shown here is derived from an EMBL/GenBank/DDBJ whole genome shotgun (WGS) entry which is preliminary data.</text>
</comment>
<feature type="transmembrane region" description="Helical" evidence="6">
    <location>
        <begin position="93"/>
        <end position="113"/>
    </location>
</feature>
<dbReference type="InterPro" id="IPR030191">
    <property type="entry name" value="CodB"/>
</dbReference>
<evidence type="ECO:0000313" key="8">
    <source>
        <dbReference type="Proteomes" id="UP001597124"/>
    </source>
</evidence>
<feature type="transmembrane region" description="Helical" evidence="6">
    <location>
        <begin position="46"/>
        <end position="72"/>
    </location>
</feature>
<name>A0ABW3C079_SPHXN</name>
<feature type="transmembrane region" description="Helical" evidence="6">
    <location>
        <begin position="360"/>
        <end position="379"/>
    </location>
</feature>
<feature type="transmembrane region" description="Helical" evidence="6">
    <location>
        <begin position="133"/>
        <end position="152"/>
    </location>
</feature>
<comment type="subcellular location">
    <subcellularLocation>
        <location evidence="1">Membrane</location>
        <topology evidence="1">Multi-pass membrane protein</topology>
    </subcellularLocation>
</comment>
<comment type="similarity">
    <text evidence="2">Belongs to the purine-cytosine permease (2.A.39) family.</text>
</comment>
<feature type="transmembrane region" description="Helical" evidence="6">
    <location>
        <begin position="164"/>
        <end position="181"/>
    </location>
</feature>
<gene>
    <name evidence="7" type="ORF">ACFQ00_03135</name>
</gene>
<dbReference type="PANTHER" id="PTHR30569">
    <property type="entry name" value="CYTOSINE TRANSPORTER CODB"/>
    <property type="match status" value="1"/>
</dbReference>
<dbReference type="EMBL" id="JBHTIK010000002">
    <property type="protein sequence ID" value="MFD0847305.1"/>
    <property type="molecule type" value="Genomic_DNA"/>
</dbReference>
<feature type="transmembrane region" description="Helical" evidence="6">
    <location>
        <begin position="193"/>
        <end position="213"/>
    </location>
</feature>
<feature type="transmembrane region" description="Helical" evidence="6">
    <location>
        <begin position="225"/>
        <end position="250"/>
    </location>
</feature>
<evidence type="ECO:0000313" key="7">
    <source>
        <dbReference type="EMBL" id="MFD0847305.1"/>
    </source>
</evidence>
<evidence type="ECO:0000256" key="6">
    <source>
        <dbReference type="SAM" id="Phobius"/>
    </source>
</evidence>
<accession>A0ABW3C079</accession>
<proteinExistence type="inferred from homology"/>
<feature type="transmembrane region" description="Helical" evidence="6">
    <location>
        <begin position="302"/>
        <end position="321"/>
    </location>
</feature>
<keyword evidence="4 6" id="KW-1133">Transmembrane helix</keyword>
<evidence type="ECO:0000256" key="1">
    <source>
        <dbReference type="ARBA" id="ARBA00004141"/>
    </source>
</evidence>
<feature type="transmembrane region" description="Helical" evidence="6">
    <location>
        <begin position="20"/>
        <end position="40"/>
    </location>
</feature>
<feature type="transmembrane region" description="Helical" evidence="6">
    <location>
        <begin position="256"/>
        <end position="281"/>
    </location>
</feature>